<evidence type="ECO:0000256" key="4">
    <source>
        <dbReference type="ARBA" id="ARBA00023139"/>
    </source>
</evidence>
<evidence type="ECO:0000313" key="9">
    <source>
        <dbReference type="Proteomes" id="UP000294958"/>
    </source>
</evidence>
<dbReference type="PANTHER" id="PTHR30429:SF1">
    <property type="entry name" value="D-METHIONINE-BINDING LIPOPROTEIN METQ-RELATED"/>
    <property type="match status" value="1"/>
</dbReference>
<comment type="caution">
    <text evidence="8">The sequence shown here is derived from an EMBL/GenBank/DDBJ whole genome shotgun (WGS) entry which is preliminary data.</text>
</comment>
<dbReference type="Gene3D" id="3.40.190.10">
    <property type="entry name" value="Periplasmic binding protein-like II"/>
    <property type="match status" value="2"/>
</dbReference>
<feature type="signal peptide" evidence="7">
    <location>
        <begin position="1"/>
        <end position="41"/>
    </location>
</feature>
<dbReference type="Proteomes" id="UP000294958">
    <property type="component" value="Unassembled WGS sequence"/>
</dbReference>
<keyword evidence="5 6" id="KW-0449">Lipoprotein</keyword>
<dbReference type="AlphaFoldDB" id="A0A4R6YEC5"/>
<keyword evidence="9" id="KW-1185">Reference proteome</keyword>
<dbReference type="InterPro" id="IPR004872">
    <property type="entry name" value="Lipoprotein_NlpA"/>
</dbReference>
<evidence type="ECO:0000313" key="8">
    <source>
        <dbReference type="EMBL" id="TDR34408.1"/>
    </source>
</evidence>
<keyword evidence="3" id="KW-0472">Membrane</keyword>
<reference evidence="8 9" key="1">
    <citation type="submission" date="2019-03" db="EMBL/GenBank/DDBJ databases">
        <title>Genomic Encyclopedia of Type Strains, Phase IV (KMG-IV): sequencing the most valuable type-strain genomes for metagenomic binning, comparative biology and taxonomic classification.</title>
        <authorList>
            <person name="Goeker M."/>
        </authorList>
    </citation>
    <scope>NUCLEOTIDE SEQUENCE [LARGE SCALE GENOMIC DNA]</scope>
    <source>
        <strain evidence="8 9">DSM 11603</strain>
    </source>
</reference>
<organism evidence="8 9">
    <name type="scientific">Aquamicrobium defluvii</name>
    <dbReference type="NCBI Taxonomy" id="69279"/>
    <lineage>
        <taxon>Bacteria</taxon>
        <taxon>Pseudomonadati</taxon>
        <taxon>Pseudomonadota</taxon>
        <taxon>Alphaproteobacteria</taxon>
        <taxon>Hyphomicrobiales</taxon>
        <taxon>Phyllobacteriaceae</taxon>
        <taxon>Aquamicrobium</taxon>
    </lineage>
</organism>
<evidence type="ECO:0000256" key="3">
    <source>
        <dbReference type="ARBA" id="ARBA00023136"/>
    </source>
</evidence>
<dbReference type="GO" id="GO:0016020">
    <property type="term" value="C:membrane"/>
    <property type="evidence" value="ECO:0007669"/>
    <property type="project" value="UniProtKB-SubCell"/>
</dbReference>
<name>A0A4R6YEC5_9HYPH</name>
<evidence type="ECO:0000256" key="7">
    <source>
        <dbReference type="SAM" id="SignalP"/>
    </source>
</evidence>
<keyword evidence="2 7" id="KW-0732">Signal</keyword>
<comment type="subcellular location">
    <subcellularLocation>
        <location evidence="1">Membrane</location>
        <topology evidence="1">Lipid-anchor</topology>
    </subcellularLocation>
</comment>
<protein>
    <recommendedName>
        <fullName evidence="6">Lipoprotein</fullName>
    </recommendedName>
</protein>
<evidence type="ECO:0000256" key="5">
    <source>
        <dbReference type="ARBA" id="ARBA00023288"/>
    </source>
</evidence>
<dbReference type="PANTHER" id="PTHR30429">
    <property type="entry name" value="D-METHIONINE-BINDING LIPOPROTEIN METQ"/>
    <property type="match status" value="1"/>
</dbReference>
<comment type="similarity">
    <text evidence="6">Belongs to the nlpA lipoprotein family.</text>
</comment>
<evidence type="ECO:0000256" key="6">
    <source>
        <dbReference type="PIRNR" id="PIRNR002854"/>
    </source>
</evidence>
<dbReference type="PROSITE" id="PS51318">
    <property type="entry name" value="TAT"/>
    <property type="match status" value="1"/>
</dbReference>
<dbReference type="InterPro" id="IPR006311">
    <property type="entry name" value="TAT_signal"/>
</dbReference>
<evidence type="ECO:0000256" key="2">
    <source>
        <dbReference type="ARBA" id="ARBA00022729"/>
    </source>
</evidence>
<gene>
    <name evidence="8" type="ORF">DES43_11414</name>
</gene>
<dbReference type="RefSeq" id="WP_051520644.1">
    <property type="nucleotide sequence ID" value="NZ_KK073893.1"/>
</dbReference>
<feature type="chain" id="PRO_5020302505" description="Lipoprotein" evidence="7">
    <location>
        <begin position="42"/>
        <end position="282"/>
    </location>
</feature>
<evidence type="ECO:0000256" key="1">
    <source>
        <dbReference type="ARBA" id="ARBA00004635"/>
    </source>
</evidence>
<sequence>MTILETTPRVAVIPGRRTALIALAASVFSVAALTFAPAVHAQDKTSIKVGIMAGEEEDTWVAVKEQAATNGLTVETVIFNDYTQPNEALARGEIDANAFQHEPYLENQIATQGYKIVVAGYTALWPVGLYSKKHKSLEELPDGAVIGVPNDPSNEGRALRVLEDAGLIKLREGAGILATVADVDENPKKLEIKELDAGIVGRAIDDLDGAVVNTDWALKSGLTADIQIARETIENNPYRNFIAVRAEDKDAPWVKKLVASYQNEAVKEAFDRIYKGSGVSAY</sequence>
<dbReference type="SUPFAM" id="SSF53850">
    <property type="entry name" value="Periplasmic binding protein-like II"/>
    <property type="match status" value="1"/>
</dbReference>
<keyword evidence="4" id="KW-0564">Palmitate</keyword>
<dbReference type="Pfam" id="PF03180">
    <property type="entry name" value="Lipoprotein_9"/>
    <property type="match status" value="1"/>
</dbReference>
<dbReference type="NCBIfam" id="TIGR00363">
    <property type="entry name" value="MetQ/NlpA family lipoprotein"/>
    <property type="match status" value="1"/>
</dbReference>
<accession>A0A4R6YEC5</accession>
<dbReference type="CDD" id="cd13598">
    <property type="entry name" value="PBP2_lipoprotein_IlpA_like"/>
    <property type="match status" value="1"/>
</dbReference>
<proteinExistence type="inferred from homology"/>
<dbReference type="OrthoDB" id="9812878at2"/>
<dbReference type="PIRSF" id="PIRSF002854">
    <property type="entry name" value="MetQ"/>
    <property type="match status" value="1"/>
</dbReference>
<dbReference type="EMBL" id="SNZF01000014">
    <property type="protein sequence ID" value="TDR34408.1"/>
    <property type="molecule type" value="Genomic_DNA"/>
</dbReference>